<evidence type="ECO:0000313" key="3">
    <source>
        <dbReference type="WBParaSite" id="SCUD_0000597901-mRNA-1"/>
    </source>
</evidence>
<dbReference type="AlphaFoldDB" id="A0A183JTD9"/>
<reference evidence="3" key="1">
    <citation type="submission" date="2016-06" db="UniProtKB">
        <authorList>
            <consortium name="WormBaseParasite"/>
        </authorList>
    </citation>
    <scope>IDENTIFICATION</scope>
</reference>
<protein>
    <submittedName>
        <fullName evidence="3">Endonuclease-reverse transcriptase</fullName>
    </submittedName>
</protein>
<evidence type="ECO:0000313" key="2">
    <source>
        <dbReference type="Proteomes" id="UP000279833"/>
    </source>
</evidence>
<reference evidence="1 2" key="2">
    <citation type="submission" date="2018-11" db="EMBL/GenBank/DDBJ databases">
        <authorList>
            <consortium name="Pathogen Informatics"/>
        </authorList>
    </citation>
    <scope>NUCLEOTIDE SEQUENCE [LARGE SCALE GENOMIC DNA]</scope>
    <source>
        <strain evidence="1">Dakar</strain>
        <strain evidence="2">Dakar, Senegal</strain>
    </source>
</reference>
<dbReference type="WBParaSite" id="SCUD_0000597901-mRNA-1">
    <property type="protein sequence ID" value="SCUD_0000597901-mRNA-1"/>
    <property type="gene ID" value="SCUD_0000597901"/>
</dbReference>
<sequence>MLLADWNAEGKRKRGRPKNTLRREIEADMKRMNNNWKVLPRTGLDGDCRWATYSPPREVTGPPQKGSPTVIRLLVFHMRFEIASPSFDIRDITTVLFWM</sequence>
<gene>
    <name evidence="1" type="ORF">SCUD_LOCUS5980</name>
</gene>
<organism evidence="3">
    <name type="scientific">Schistosoma curassoni</name>
    <dbReference type="NCBI Taxonomy" id="6186"/>
    <lineage>
        <taxon>Eukaryota</taxon>
        <taxon>Metazoa</taxon>
        <taxon>Spiralia</taxon>
        <taxon>Lophotrochozoa</taxon>
        <taxon>Platyhelminthes</taxon>
        <taxon>Trematoda</taxon>
        <taxon>Digenea</taxon>
        <taxon>Strigeidida</taxon>
        <taxon>Schistosomatoidea</taxon>
        <taxon>Schistosomatidae</taxon>
        <taxon>Schistosoma</taxon>
    </lineage>
</organism>
<name>A0A183JTD9_9TREM</name>
<dbReference type="Proteomes" id="UP000279833">
    <property type="component" value="Unassembled WGS sequence"/>
</dbReference>
<accession>A0A183JTD9</accession>
<dbReference type="EMBL" id="UZAK01011348">
    <property type="protein sequence ID" value="VDO99867.1"/>
    <property type="molecule type" value="Genomic_DNA"/>
</dbReference>
<proteinExistence type="predicted"/>
<keyword evidence="2" id="KW-1185">Reference proteome</keyword>
<evidence type="ECO:0000313" key="1">
    <source>
        <dbReference type="EMBL" id="VDO99867.1"/>
    </source>
</evidence>